<evidence type="ECO:0000313" key="2">
    <source>
        <dbReference type="Proteomes" id="UP000230069"/>
    </source>
</evidence>
<dbReference type="InParanoid" id="A0A2G5CLL8"/>
<dbReference type="OrthoDB" id="9996127at2759"/>
<protein>
    <submittedName>
        <fullName evidence="1">Uncharacterized protein</fullName>
    </submittedName>
</protein>
<reference evidence="1 2" key="1">
    <citation type="submission" date="2017-09" db="EMBL/GenBank/DDBJ databases">
        <title>WGS assembly of Aquilegia coerulea Goldsmith.</title>
        <authorList>
            <person name="Hodges S."/>
            <person name="Kramer E."/>
            <person name="Nordborg M."/>
            <person name="Tomkins J."/>
            <person name="Borevitz J."/>
            <person name="Derieg N."/>
            <person name="Yan J."/>
            <person name="Mihaltcheva S."/>
            <person name="Hayes R.D."/>
            <person name="Rokhsar D."/>
        </authorList>
    </citation>
    <scope>NUCLEOTIDE SEQUENCE [LARGE SCALE GENOMIC DNA]</scope>
    <source>
        <strain evidence="2">cv. Goldsmith</strain>
    </source>
</reference>
<evidence type="ECO:0000313" key="1">
    <source>
        <dbReference type="EMBL" id="PIA32183.1"/>
    </source>
</evidence>
<accession>A0A2G5CLL8</accession>
<dbReference type="Proteomes" id="UP000230069">
    <property type="component" value="Unassembled WGS sequence"/>
</dbReference>
<proteinExistence type="predicted"/>
<dbReference type="AlphaFoldDB" id="A0A2G5CLL8"/>
<gene>
    <name evidence="1" type="ORF">AQUCO_04500052v1</name>
</gene>
<organism evidence="1 2">
    <name type="scientific">Aquilegia coerulea</name>
    <name type="common">Rocky mountain columbine</name>
    <dbReference type="NCBI Taxonomy" id="218851"/>
    <lineage>
        <taxon>Eukaryota</taxon>
        <taxon>Viridiplantae</taxon>
        <taxon>Streptophyta</taxon>
        <taxon>Embryophyta</taxon>
        <taxon>Tracheophyta</taxon>
        <taxon>Spermatophyta</taxon>
        <taxon>Magnoliopsida</taxon>
        <taxon>Ranunculales</taxon>
        <taxon>Ranunculaceae</taxon>
        <taxon>Thalictroideae</taxon>
        <taxon>Aquilegia</taxon>
    </lineage>
</organism>
<name>A0A2G5CLL8_AQUCA</name>
<dbReference type="EMBL" id="KZ305062">
    <property type="protein sequence ID" value="PIA32183.1"/>
    <property type="molecule type" value="Genomic_DNA"/>
</dbReference>
<keyword evidence="2" id="KW-1185">Reference proteome</keyword>
<sequence>MFCTVKSSQIFHIELSTKKNWELLHPTIIDPTDGRDICLLQFILFTKLPILLKTDKMNPGVELVYHHKMWTPYRRYISKK</sequence>